<reference evidence="3 4" key="1">
    <citation type="submission" date="2018-07" db="EMBL/GenBank/DDBJ databases">
        <title>Identification of phenol metabolism pathways in Arcobacter.</title>
        <authorList>
            <person name="Miller W.G."/>
            <person name="Yee E."/>
            <person name="Bono J.L."/>
        </authorList>
    </citation>
    <scope>NUCLEOTIDE SEQUENCE [LARGE SCALE GENOMIC DNA]</scope>
    <source>
        <strain evidence="3 4">W63</strain>
    </source>
</reference>
<keyword evidence="4" id="KW-1185">Reference proteome</keyword>
<feature type="transmembrane region" description="Helical" evidence="2">
    <location>
        <begin position="6"/>
        <end position="23"/>
    </location>
</feature>
<feature type="transmembrane region" description="Helical" evidence="2">
    <location>
        <begin position="91"/>
        <end position="112"/>
    </location>
</feature>
<dbReference type="Proteomes" id="UP000502065">
    <property type="component" value="Chromosome"/>
</dbReference>
<dbReference type="GO" id="GO:0008137">
    <property type="term" value="F:NADH dehydrogenase (ubiquinone) activity"/>
    <property type="evidence" value="ECO:0007669"/>
    <property type="project" value="UniProtKB-UniRule"/>
</dbReference>
<comment type="function">
    <text evidence="2">NDH-1 shuttles electrons from NADH, via FMN and iron-sulfur (Fe-S) centers, to quinones in the respiratory chain. Couples the redox reaction to proton translocation (for every two electrons transferred, four hydrogen ions are translocated across the cytoplasmic membrane), and thus conserves the redox energy in a proton gradient.</text>
</comment>
<dbReference type="EC" id="7.1.1.-" evidence="2"/>
<comment type="similarity">
    <text evidence="1 2">Belongs to the complex I subunit 6 family.</text>
</comment>
<dbReference type="InterPro" id="IPR001457">
    <property type="entry name" value="NADH_UbQ/plastoQ_OxRdtase_su6"/>
</dbReference>
<gene>
    <name evidence="3" type="primary">nuoJ2</name>
    <name evidence="3" type="ORF">AAQM_2400</name>
</gene>
<keyword evidence="2" id="KW-0472">Membrane</keyword>
<dbReference type="GO" id="GO:0048038">
    <property type="term" value="F:quinone binding"/>
    <property type="evidence" value="ECO:0007669"/>
    <property type="project" value="UniProtKB-UniRule"/>
</dbReference>
<organism evidence="3 4">
    <name type="scientific">Arcobacter aquimarinus</name>
    <dbReference type="NCBI Taxonomy" id="1315211"/>
    <lineage>
        <taxon>Bacteria</taxon>
        <taxon>Pseudomonadati</taxon>
        <taxon>Campylobacterota</taxon>
        <taxon>Epsilonproteobacteria</taxon>
        <taxon>Campylobacterales</taxon>
        <taxon>Arcobacteraceae</taxon>
        <taxon>Arcobacter</taxon>
    </lineage>
</organism>
<proteinExistence type="inferred from homology"/>
<keyword evidence="2" id="KW-1003">Cell membrane</keyword>
<protein>
    <recommendedName>
        <fullName evidence="2">NADH-quinone oxidoreductase subunit J</fullName>
        <ecNumber evidence="2">7.1.1.-</ecNumber>
    </recommendedName>
</protein>
<evidence type="ECO:0000256" key="1">
    <source>
        <dbReference type="ARBA" id="ARBA00005698"/>
    </source>
</evidence>
<comment type="catalytic activity">
    <reaction evidence="2">
        <text>a quinone + NADH + 5 H(+)(in) = a quinol + NAD(+) + 4 H(+)(out)</text>
        <dbReference type="Rhea" id="RHEA:57888"/>
        <dbReference type="ChEBI" id="CHEBI:15378"/>
        <dbReference type="ChEBI" id="CHEBI:24646"/>
        <dbReference type="ChEBI" id="CHEBI:57540"/>
        <dbReference type="ChEBI" id="CHEBI:57945"/>
        <dbReference type="ChEBI" id="CHEBI:132124"/>
    </reaction>
</comment>
<keyword evidence="2" id="KW-1133">Transmembrane helix</keyword>
<keyword evidence="2" id="KW-0812">Transmembrane</keyword>
<feature type="transmembrane region" description="Helical" evidence="2">
    <location>
        <begin position="54"/>
        <end position="79"/>
    </location>
</feature>
<keyword evidence="2" id="KW-0874">Quinone</keyword>
<comment type="subcellular location">
    <subcellularLocation>
        <location evidence="2">Cell membrane</location>
        <topology evidence="2">Multi-pass membrane protein</topology>
    </subcellularLocation>
</comment>
<dbReference type="PANTHER" id="PTHR33269:SF17">
    <property type="entry name" value="NADH-UBIQUINONE OXIDOREDUCTASE CHAIN 6"/>
    <property type="match status" value="1"/>
</dbReference>
<dbReference type="PANTHER" id="PTHR33269">
    <property type="entry name" value="NADH-UBIQUINONE OXIDOREDUCTASE CHAIN 6"/>
    <property type="match status" value="1"/>
</dbReference>
<dbReference type="Gene3D" id="1.20.120.1200">
    <property type="entry name" value="NADH-ubiquinone/plastoquinone oxidoreductase chain 6, subunit NuoJ"/>
    <property type="match status" value="1"/>
</dbReference>
<dbReference type="AlphaFoldDB" id="A0AAE7E2L8"/>
<keyword evidence="2" id="KW-0520">NAD</keyword>
<sequence length="193" mass="21191">MFEVVAFIIFSVLTIGMFGITVLTNNALYALSSLAAGMIFISGFFFLLNADFLGAVQIVVYTGAVMALYAFGMMFFDSLSEVKEKIKNPRLVFLLSGMVALIVVVVLIAPIIGQNIEANYPVHPEYGNSVDVGLVLFTKYLLPFELAAIMLLVAMIGGIVLAGKKMDYSYSEMKEEEIDEKIKQDEASQKDVK</sequence>
<name>A0AAE7E2L8_9BACT</name>
<evidence type="ECO:0000313" key="4">
    <source>
        <dbReference type="Proteomes" id="UP000502065"/>
    </source>
</evidence>
<dbReference type="NCBIfam" id="NF005167">
    <property type="entry name" value="PRK06638.2-2"/>
    <property type="match status" value="1"/>
</dbReference>
<dbReference type="Pfam" id="PF00499">
    <property type="entry name" value="Oxidored_q3"/>
    <property type="match status" value="1"/>
</dbReference>
<dbReference type="KEGG" id="aaqi:AAQM_2400"/>
<dbReference type="InterPro" id="IPR042106">
    <property type="entry name" value="Nuo/plastoQ_OxRdtase_6_NuoJ"/>
</dbReference>
<dbReference type="GO" id="GO:0005886">
    <property type="term" value="C:plasma membrane"/>
    <property type="evidence" value="ECO:0007669"/>
    <property type="project" value="UniProtKB-SubCell"/>
</dbReference>
<dbReference type="RefSeq" id="WP_129095165.1">
    <property type="nucleotide sequence ID" value="NZ_CBCSAE010000009.1"/>
</dbReference>
<dbReference type="EMBL" id="CP030944">
    <property type="protein sequence ID" value="QKE27097.1"/>
    <property type="molecule type" value="Genomic_DNA"/>
</dbReference>
<feature type="transmembrane region" description="Helical" evidence="2">
    <location>
        <begin position="140"/>
        <end position="163"/>
    </location>
</feature>
<evidence type="ECO:0000256" key="2">
    <source>
        <dbReference type="RuleBase" id="RU004429"/>
    </source>
</evidence>
<accession>A0AAE7E2L8</accession>
<feature type="transmembrane region" description="Helical" evidence="2">
    <location>
        <begin position="28"/>
        <end position="48"/>
    </location>
</feature>
<evidence type="ECO:0000313" key="3">
    <source>
        <dbReference type="EMBL" id="QKE27097.1"/>
    </source>
</evidence>